<evidence type="ECO:0000259" key="1">
    <source>
        <dbReference type="Pfam" id="PF18564"/>
    </source>
</evidence>
<evidence type="ECO:0000313" key="3">
    <source>
        <dbReference type="WBParaSite" id="SMRG1_86760.1"/>
    </source>
</evidence>
<reference evidence="3" key="1">
    <citation type="submission" date="2023-11" db="UniProtKB">
        <authorList>
            <consortium name="WormBaseParasite"/>
        </authorList>
    </citation>
    <scope>IDENTIFICATION</scope>
</reference>
<evidence type="ECO:0000313" key="2">
    <source>
        <dbReference type="Proteomes" id="UP000050790"/>
    </source>
</evidence>
<dbReference type="InterPro" id="IPR041036">
    <property type="entry name" value="GH5_C"/>
</dbReference>
<dbReference type="AlphaFoldDB" id="A0AA85AKM0"/>
<proteinExistence type="predicted"/>
<name>A0AA85AKM0_9TREM</name>
<dbReference type="Proteomes" id="UP000050790">
    <property type="component" value="Unassembled WGS sequence"/>
</dbReference>
<protein>
    <submittedName>
        <fullName evidence="3">Glyco_hydro_5_C domain-containing protein</fullName>
    </submittedName>
</protein>
<dbReference type="Pfam" id="PF18564">
    <property type="entry name" value="Glyco_hydro_5_C"/>
    <property type="match status" value="1"/>
</dbReference>
<dbReference type="WBParaSite" id="SMRG1_86760.1">
    <property type="protein sequence ID" value="SMRG1_86760.1"/>
    <property type="gene ID" value="SMRG1_86760"/>
</dbReference>
<organism evidence="2 3">
    <name type="scientific">Schistosoma margrebowiei</name>
    <dbReference type="NCBI Taxonomy" id="48269"/>
    <lineage>
        <taxon>Eukaryota</taxon>
        <taxon>Metazoa</taxon>
        <taxon>Spiralia</taxon>
        <taxon>Lophotrochozoa</taxon>
        <taxon>Platyhelminthes</taxon>
        <taxon>Trematoda</taxon>
        <taxon>Digenea</taxon>
        <taxon>Strigeidida</taxon>
        <taxon>Schistosomatoidea</taxon>
        <taxon>Schistosomatidae</taxon>
        <taxon>Schistosoma</taxon>
    </lineage>
</organism>
<accession>A0AA85AKM0</accession>
<dbReference type="InterPro" id="IPR013780">
    <property type="entry name" value="Glyco_hydro_b"/>
</dbReference>
<sequence length="165" mass="19105">MFVLALLKSFSRTYSQSTAGQPVELRFDVDSGVFHYAFVPTLEYCTNVNSALLVAEIFVPMSIHYPYGVKTRFRPEQLYYKIYENNTNLMFVYAPCTLINKNIEHMEITIKPNQTQDEHSDNNYTLNKNNNDTNNYARLPTYSKSISILLIVNSVIFSHLSTYFV</sequence>
<dbReference type="Gene3D" id="2.60.40.1180">
    <property type="entry name" value="Golgi alpha-mannosidase II"/>
    <property type="match status" value="1"/>
</dbReference>
<feature type="domain" description="Glycoside hydrolase family 5 C-terminal" evidence="1">
    <location>
        <begin position="12"/>
        <end position="93"/>
    </location>
</feature>